<protein>
    <submittedName>
        <fullName evidence="2">Transposase</fullName>
    </submittedName>
</protein>
<evidence type="ECO:0000313" key="3">
    <source>
        <dbReference type="Proteomes" id="UP000305675"/>
    </source>
</evidence>
<dbReference type="AlphaFoldDB" id="A0A4V6WMT1"/>
<evidence type="ECO:0000259" key="1">
    <source>
        <dbReference type="PROSITE" id="PS50994"/>
    </source>
</evidence>
<evidence type="ECO:0000313" key="2">
    <source>
        <dbReference type="EMBL" id="TKB56136.1"/>
    </source>
</evidence>
<dbReference type="Proteomes" id="UP000305675">
    <property type="component" value="Unassembled WGS sequence"/>
</dbReference>
<dbReference type="GO" id="GO:0003676">
    <property type="term" value="F:nucleic acid binding"/>
    <property type="evidence" value="ECO:0007669"/>
    <property type="project" value="InterPro"/>
</dbReference>
<dbReference type="SUPFAM" id="SSF46689">
    <property type="entry name" value="Homeodomain-like"/>
    <property type="match status" value="1"/>
</dbReference>
<dbReference type="GO" id="GO:0015074">
    <property type="term" value="P:DNA integration"/>
    <property type="evidence" value="ECO:0007669"/>
    <property type="project" value="InterPro"/>
</dbReference>
<name>A0A4V6WMT1_9GAMM</name>
<gene>
    <name evidence="2" type="ORF">FCL42_07935</name>
</gene>
<dbReference type="InterPro" id="IPR001584">
    <property type="entry name" value="Integrase_cat-core"/>
</dbReference>
<dbReference type="PROSITE" id="PS50994">
    <property type="entry name" value="INTEGRASE"/>
    <property type="match status" value="1"/>
</dbReference>
<dbReference type="InterPro" id="IPR009057">
    <property type="entry name" value="Homeodomain-like_sf"/>
</dbReference>
<organism evidence="2 3">
    <name type="scientific">Ferrimonas aestuarii</name>
    <dbReference type="NCBI Taxonomy" id="2569539"/>
    <lineage>
        <taxon>Bacteria</taxon>
        <taxon>Pseudomonadati</taxon>
        <taxon>Pseudomonadota</taxon>
        <taxon>Gammaproteobacteria</taxon>
        <taxon>Alteromonadales</taxon>
        <taxon>Ferrimonadaceae</taxon>
        <taxon>Ferrimonas</taxon>
    </lineage>
</organism>
<feature type="domain" description="Integrase catalytic" evidence="1">
    <location>
        <begin position="155"/>
        <end position="331"/>
    </location>
</feature>
<dbReference type="OrthoDB" id="9803878at2"/>
<dbReference type="Pfam" id="PF13551">
    <property type="entry name" value="HTH_29"/>
    <property type="match status" value="1"/>
</dbReference>
<dbReference type="InterPro" id="IPR036397">
    <property type="entry name" value="RNaseH_sf"/>
</dbReference>
<dbReference type="SUPFAM" id="SSF53098">
    <property type="entry name" value="Ribonuclease H-like"/>
    <property type="match status" value="1"/>
</dbReference>
<sequence>MNNRSNGDIRSKLALLQLAKELGSISRACDIMGYSRDSYYRFKKQYESAGEQGLRNLSRRKPAIKNRVPPEVEAQVIEIALDYPNYGQARAAELLTARGCTISPSGVRAIWVRHNLETKQNRLLALKSAMKQRQQGVDDQGAHLHEIKQDQMGLECRYPGDVVVQDTFSLGDVAEVGRLYQHSFIDAYSQVAHAWVTTSNDSEHAGQFLLEHVAPWYKERGLPMDNLLTDKGAEFFGSKSKAFQGAVAYLGCNHIHMRAYNGPVVNGIGARFQTLVWNEFYEPLFKTKRFDDVGEIQQRLQEWMAKYNQQFAIAGRYTLGKTPLETLEISQHLIPKRD</sequence>
<dbReference type="Gene3D" id="3.30.420.10">
    <property type="entry name" value="Ribonuclease H-like superfamily/Ribonuclease H"/>
    <property type="match status" value="1"/>
</dbReference>
<keyword evidence="3" id="KW-1185">Reference proteome</keyword>
<dbReference type="EMBL" id="SWCJ01000004">
    <property type="protein sequence ID" value="TKB56136.1"/>
    <property type="molecule type" value="Genomic_DNA"/>
</dbReference>
<dbReference type="InterPro" id="IPR012337">
    <property type="entry name" value="RNaseH-like_sf"/>
</dbReference>
<proteinExistence type="predicted"/>
<dbReference type="RefSeq" id="WP_136862865.1">
    <property type="nucleotide sequence ID" value="NZ_SWCJ01000004.1"/>
</dbReference>
<comment type="caution">
    <text evidence="2">The sequence shown here is derived from an EMBL/GenBank/DDBJ whole genome shotgun (WGS) entry which is preliminary data.</text>
</comment>
<reference evidence="2 3" key="1">
    <citation type="submission" date="2019-04" db="EMBL/GenBank/DDBJ databases">
        <authorList>
            <person name="Hwang J.C."/>
        </authorList>
    </citation>
    <scope>NUCLEOTIDE SEQUENCE [LARGE SCALE GENOMIC DNA]</scope>
    <source>
        <strain evidence="2 3">IMCC35002</strain>
    </source>
</reference>
<accession>A0A4V6WMT1</accession>